<reference evidence="1" key="1">
    <citation type="submission" date="2023-11" db="EMBL/GenBank/DDBJ databases">
        <authorList>
            <person name="Poullet M."/>
        </authorList>
    </citation>
    <scope>NUCLEOTIDE SEQUENCE</scope>
    <source>
        <strain evidence="1">E1834</strain>
    </source>
</reference>
<proteinExistence type="predicted"/>
<dbReference type="Proteomes" id="UP001497535">
    <property type="component" value="Unassembled WGS sequence"/>
</dbReference>
<name>A0ACB1AVQ1_MELEN</name>
<keyword evidence="2" id="KW-1185">Reference proteome</keyword>
<gene>
    <name evidence="1" type="ORF">MENTE1834_LOCUS42353</name>
</gene>
<evidence type="ECO:0000313" key="2">
    <source>
        <dbReference type="Proteomes" id="UP001497535"/>
    </source>
</evidence>
<evidence type="ECO:0000313" key="1">
    <source>
        <dbReference type="EMBL" id="CAK5101699.1"/>
    </source>
</evidence>
<accession>A0ACB1AVQ1</accession>
<dbReference type="EMBL" id="CAVMJV010000110">
    <property type="protein sequence ID" value="CAK5101699.1"/>
    <property type="molecule type" value="Genomic_DNA"/>
</dbReference>
<comment type="caution">
    <text evidence="1">The sequence shown here is derived from an EMBL/GenBank/DDBJ whole genome shotgun (WGS) entry which is preliminary data.</text>
</comment>
<protein>
    <submittedName>
        <fullName evidence="1">Uncharacterized protein</fullName>
    </submittedName>
</protein>
<organism evidence="1 2">
    <name type="scientific">Meloidogyne enterolobii</name>
    <name type="common">Root-knot nematode worm</name>
    <name type="synonym">Meloidogyne mayaguensis</name>
    <dbReference type="NCBI Taxonomy" id="390850"/>
    <lineage>
        <taxon>Eukaryota</taxon>
        <taxon>Metazoa</taxon>
        <taxon>Ecdysozoa</taxon>
        <taxon>Nematoda</taxon>
        <taxon>Chromadorea</taxon>
        <taxon>Rhabditida</taxon>
        <taxon>Tylenchina</taxon>
        <taxon>Tylenchomorpha</taxon>
        <taxon>Tylenchoidea</taxon>
        <taxon>Meloidogynidae</taxon>
        <taxon>Meloidogyninae</taxon>
        <taxon>Meloidogyne</taxon>
    </lineage>
</organism>
<sequence>MRVNKLDEGNGGSFAPTEGVGSYEEHLEKAAQRLSAELAYNPVSLHVFENVFLL</sequence>